<comment type="function">
    <text evidence="1">Substrate recognition and binding subunit of the essential mitochondrial processing protease (MPP), which cleaves the mitochondrial sequence off newly imported precursors proteins.</text>
</comment>
<dbReference type="Proteomes" id="UP001150538">
    <property type="component" value="Unassembled WGS sequence"/>
</dbReference>
<evidence type="ECO:0000256" key="4">
    <source>
        <dbReference type="ARBA" id="ARBA00032315"/>
    </source>
</evidence>
<protein>
    <recommendedName>
        <fullName evidence="3">Alpha-MPP</fullName>
    </recommendedName>
    <alternativeName>
        <fullName evidence="4">Inactive zinc metalloprotease alpha</fullName>
    </alternativeName>
</protein>
<dbReference type="GO" id="GO:0005739">
    <property type="term" value="C:mitochondrion"/>
    <property type="evidence" value="ECO:0007669"/>
    <property type="project" value="TreeGrafter"/>
</dbReference>
<feature type="domain" description="Peptidase M16 N-terminal" evidence="6">
    <location>
        <begin position="121"/>
        <end position="262"/>
    </location>
</feature>
<dbReference type="PANTHER" id="PTHR11851">
    <property type="entry name" value="METALLOPROTEASE"/>
    <property type="match status" value="1"/>
</dbReference>
<dbReference type="Pfam" id="PF05193">
    <property type="entry name" value="Peptidase_M16_C"/>
    <property type="match status" value="1"/>
</dbReference>
<dbReference type="InterPro" id="IPR007863">
    <property type="entry name" value="Peptidase_M16_C"/>
</dbReference>
<accession>A0A9W8DUR4</accession>
<dbReference type="SUPFAM" id="SSF63411">
    <property type="entry name" value="LuxS/MPP-like metallohydrolase"/>
    <property type="match status" value="3"/>
</dbReference>
<dbReference type="Gene3D" id="3.30.830.10">
    <property type="entry name" value="Metalloenzyme, LuxS/M16 peptidase-like"/>
    <property type="match status" value="2"/>
</dbReference>
<evidence type="ECO:0000256" key="1">
    <source>
        <dbReference type="ARBA" id="ARBA00002123"/>
    </source>
</evidence>
<dbReference type="InterPro" id="IPR011765">
    <property type="entry name" value="Pept_M16_N"/>
</dbReference>
<dbReference type="GO" id="GO:0004222">
    <property type="term" value="F:metalloendopeptidase activity"/>
    <property type="evidence" value="ECO:0007669"/>
    <property type="project" value="InterPro"/>
</dbReference>
<dbReference type="Pfam" id="PF00675">
    <property type="entry name" value="Peptidase_M16"/>
    <property type="match status" value="1"/>
</dbReference>
<evidence type="ECO:0000256" key="3">
    <source>
        <dbReference type="ARBA" id="ARBA00030006"/>
    </source>
</evidence>
<dbReference type="PANTHER" id="PTHR11851:SF49">
    <property type="entry name" value="MITOCHONDRIAL-PROCESSING PEPTIDASE SUBUNIT ALPHA"/>
    <property type="match status" value="1"/>
</dbReference>
<dbReference type="InterPro" id="IPR050361">
    <property type="entry name" value="MPP/UQCRC_Complex"/>
</dbReference>
<evidence type="ECO:0000313" key="8">
    <source>
        <dbReference type="EMBL" id="KAJ1918675.1"/>
    </source>
</evidence>
<dbReference type="OrthoDB" id="277191at2759"/>
<keyword evidence="8" id="KW-0378">Hydrolase</keyword>
<reference evidence="8" key="1">
    <citation type="submission" date="2022-07" db="EMBL/GenBank/DDBJ databases">
        <title>Phylogenomic reconstructions and comparative analyses of Kickxellomycotina fungi.</title>
        <authorList>
            <person name="Reynolds N.K."/>
            <person name="Stajich J.E."/>
            <person name="Barry K."/>
            <person name="Grigoriev I.V."/>
            <person name="Crous P."/>
            <person name="Smith M.E."/>
        </authorList>
    </citation>
    <scope>NUCLEOTIDE SEQUENCE</scope>
    <source>
        <strain evidence="8">NBRC 100468</strain>
    </source>
</reference>
<dbReference type="InterPro" id="IPR011249">
    <property type="entry name" value="Metalloenz_LuxS/M16"/>
</dbReference>
<feature type="domain" description="Peptidase M16 C-terminal" evidence="7">
    <location>
        <begin position="269"/>
        <end position="480"/>
    </location>
</feature>
<organism evidence="8 9">
    <name type="scientific">Mycoemilia scoparia</name>
    <dbReference type="NCBI Taxonomy" id="417184"/>
    <lineage>
        <taxon>Eukaryota</taxon>
        <taxon>Fungi</taxon>
        <taxon>Fungi incertae sedis</taxon>
        <taxon>Zoopagomycota</taxon>
        <taxon>Kickxellomycotina</taxon>
        <taxon>Kickxellomycetes</taxon>
        <taxon>Kickxellales</taxon>
        <taxon>Kickxellaceae</taxon>
        <taxon>Mycoemilia</taxon>
    </lineage>
</organism>
<evidence type="ECO:0000256" key="2">
    <source>
        <dbReference type="ARBA" id="ARBA00007261"/>
    </source>
</evidence>
<evidence type="ECO:0000259" key="6">
    <source>
        <dbReference type="Pfam" id="PF00675"/>
    </source>
</evidence>
<evidence type="ECO:0000313" key="9">
    <source>
        <dbReference type="Proteomes" id="UP001150538"/>
    </source>
</evidence>
<dbReference type="InterPro" id="IPR001431">
    <property type="entry name" value="Pept_M16_Zn_BS"/>
</dbReference>
<dbReference type="AlphaFoldDB" id="A0A9W8DUR4"/>
<sequence length="625" mass="68331">MLLRAATLNTKAVISAAGIRPFRNRISQSGQRLLNTLTRVLDRQAPCAKKHEQQKSQIPQTLNRRPISTKSALFAQDTPLTSSSTVSAKSESGYETRELNDGYTKITTFPNGLRVTTEDSANPGHFSAIGVYVDAGSRYETEETSGYAHIMDRMSFNTSQKYNSEEMLSRIEALGGSIMCSSSRECIMYQAAVFPTDVPKALELLSETVLRPKFLESELDSIRQTIPWELHDLEEKPEMWLPEVTHTVAYGGQVLGKPLLCPPKQLDIISSDRLTQYWRDWYRPDRMVVAGVGVDHEQLVQLCKDFGFADQQSGSSSSPSIADSSILSGGSGSLNGVMKNMLRSRIYRSYNAPKSPAELAAMKSVYTGGISLEPKEGQEFTHIYLGFESAGVKDEQSLYAFATLQMLLGGGGSFSAGGPGKGMYSRLYTRVLNQHAWIESCMAFHHCYIDTGLFGISGSCQPKAEHALLDVMAGELEALTIDSEGNGSISPSSGSSRLLSSLRRPFRGGANNFAATYALSDEEVNRAKNQLKSNLLMNLESRMVQLEDLGRQVQISDTKVPSEQMIKHIDSVTISQLQKAARNLISRPATLVAKGEITGLQSYAASMLANHGISLKEGGNTTTNP</sequence>
<dbReference type="GO" id="GO:0046872">
    <property type="term" value="F:metal ion binding"/>
    <property type="evidence" value="ECO:0007669"/>
    <property type="project" value="InterPro"/>
</dbReference>
<dbReference type="GO" id="GO:0006627">
    <property type="term" value="P:protein processing involved in protein targeting to mitochondrion"/>
    <property type="evidence" value="ECO:0007669"/>
    <property type="project" value="TreeGrafter"/>
</dbReference>
<comment type="similarity">
    <text evidence="2 5">Belongs to the peptidase M16 family.</text>
</comment>
<keyword evidence="9" id="KW-1185">Reference proteome</keyword>
<gene>
    <name evidence="8" type="primary">MAS2</name>
    <name evidence="8" type="ORF">H4219_002478</name>
</gene>
<evidence type="ECO:0000256" key="5">
    <source>
        <dbReference type="RuleBase" id="RU004447"/>
    </source>
</evidence>
<evidence type="ECO:0000259" key="7">
    <source>
        <dbReference type="Pfam" id="PF05193"/>
    </source>
</evidence>
<comment type="caution">
    <text evidence="8">The sequence shown here is derived from an EMBL/GenBank/DDBJ whole genome shotgun (WGS) entry which is preliminary data.</text>
</comment>
<proteinExistence type="inferred from homology"/>
<dbReference type="EMBL" id="JANBPU010000040">
    <property type="protein sequence ID" value="KAJ1918675.1"/>
    <property type="molecule type" value="Genomic_DNA"/>
</dbReference>
<name>A0A9W8DUR4_9FUNG</name>
<dbReference type="PROSITE" id="PS00143">
    <property type="entry name" value="INSULINASE"/>
    <property type="match status" value="1"/>
</dbReference>